<dbReference type="SMART" id="SM00226">
    <property type="entry name" value="LMWPc"/>
    <property type="match status" value="1"/>
</dbReference>
<dbReference type="SUPFAM" id="SSF52788">
    <property type="entry name" value="Phosphotyrosine protein phosphatases I"/>
    <property type="match status" value="1"/>
</dbReference>
<sequence length="187" mass="20757">MGESTSPQPVSVLFVCLGNICRSTMAEGVFQSLTRPAAKSPHPLITHIDSCGTGAYHIGSDPDSRTMATLRKNNITSYRHSARKFSPATDFDKFDYIFAMDHDNLADLESLRQREVKKRGGDDGIGHVMLFGEFGGKRRKYRGSDMGEEIADPYYGGDDGFTIAYEQAQRFSKAFLEKLEAGELSRD</sequence>
<dbReference type="CDD" id="cd16343">
    <property type="entry name" value="LMWPTP"/>
    <property type="match status" value="1"/>
</dbReference>
<dbReference type="OrthoDB" id="3388at2759"/>
<dbReference type="InterPro" id="IPR017867">
    <property type="entry name" value="Tyr_phospatase_low_mol_wt"/>
</dbReference>
<keyword evidence="2" id="KW-0378">Hydrolase</keyword>
<dbReference type="PANTHER" id="PTHR11717">
    <property type="entry name" value="LOW MOLECULAR WEIGHT PROTEIN TYROSINE PHOSPHATASE"/>
    <property type="match status" value="1"/>
</dbReference>
<accession>W6Z617</accession>
<keyword evidence="7" id="KW-1185">Reference proteome</keyword>
<dbReference type="KEGG" id="bor:COCMIDRAFT_28448"/>
<evidence type="ECO:0000256" key="1">
    <source>
        <dbReference type="ARBA" id="ARBA00011063"/>
    </source>
</evidence>
<dbReference type="GeneID" id="19121312"/>
<dbReference type="eggNOG" id="KOG3217">
    <property type="taxonomic scope" value="Eukaryota"/>
</dbReference>
<keyword evidence="3" id="KW-0904">Protein phosphatase</keyword>
<gene>
    <name evidence="6" type="ORF">COCMIDRAFT_28448</name>
</gene>
<dbReference type="InterPro" id="IPR036196">
    <property type="entry name" value="Ptyr_pPase_sf"/>
</dbReference>
<dbReference type="Gene3D" id="3.40.50.2300">
    <property type="match status" value="1"/>
</dbReference>
<feature type="domain" description="Phosphotyrosine protein phosphatase I" evidence="5">
    <location>
        <begin position="10"/>
        <end position="178"/>
    </location>
</feature>
<feature type="active site" evidence="4">
    <location>
        <position position="22"/>
    </location>
</feature>
<comment type="similarity">
    <text evidence="1">Belongs to the low molecular weight phosphotyrosine protein phosphatase family.</text>
</comment>
<dbReference type="Pfam" id="PF01451">
    <property type="entry name" value="LMWPc"/>
    <property type="match status" value="1"/>
</dbReference>
<dbReference type="STRING" id="930090.W6Z617"/>
<reference evidence="6 7" key="1">
    <citation type="journal article" date="2013" name="PLoS Genet.">
        <title>Comparative genome structure, secondary metabolite, and effector coding capacity across Cochliobolus pathogens.</title>
        <authorList>
            <person name="Condon B.J."/>
            <person name="Leng Y."/>
            <person name="Wu D."/>
            <person name="Bushley K.E."/>
            <person name="Ohm R.A."/>
            <person name="Otillar R."/>
            <person name="Martin J."/>
            <person name="Schackwitz W."/>
            <person name="Grimwood J."/>
            <person name="MohdZainudin N."/>
            <person name="Xue C."/>
            <person name="Wang R."/>
            <person name="Manning V.A."/>
            <person name="Dhillon B."/>
            <person name="Tu Z.J."/>
            <person name="Steffenson B.J."/>
            <person name="Salamov A."/>
            <person name="Sun H."/>
            <person name="Lowry S."/>
            <person name="LaButti K."/>
            <person name="Han J."/>
            <person name="Copeland A."/>
            <person name="Lindquist E."/>
            <person name="Barry K."/>
            <person name="Schmutz J."/>
            <person name="Baker S.E."/>
            <person name="Ciuffetti L.M."/>
            <person name="Grigoriev I.V."/>
            <person name="Zhong S."/>
            <person name="Turgeon B.G."/>
        </authorList>
    </citation>
    <scope>NUCLEOTIDE SEQUENCE [LARGE SCALE GENOMIC DNA]</scope>
    <source>
        <strain evidence="6 7">ATCC 44560</strain>
    </source>
</reference>
<feature type="active site" description="Nucleophile" evidence="4">
    <location>
        <position position="16"/>
    </location>
</feature>
<dbReference type="PANTHER" id="PTHR11717:SF7">
    <property type="entry name" value="LOW MOLECULAR WEIGHT PHOSPHOTYROSINE PROTEIN PHOSPHATASE"/>
    <property type="match status" value="1"/>
</dbReference>
<dbReference type="HOGENOM" id="CLU_071415_2_0_1"/>
<dbReference type="InterPro" id="IPR050438">
    <property type="entry name" value="LMW_PTPase"/>
</dbReference>
<evidence type="ECO:0000313" key="7">
    <source>
        <dbReference type="Proteomes" id="UP000054032"/>
    </source>
</evidence>
<dbReference type="InterPro" id="IPR023485">
    <property type="entry name" value="Ptyr_pPase"/>
</dbReference>
<protein>
    <recommendedName>
        <fullName evidence="5">Phosphotyrosine protein phosphatase I domain-containing protein</fullName>
    </recommendedName>
</protein>
<dbReference type="Proteomes" id="UP000054032">
    <property type="component" value="Unassembled WGS sequence"/>
</dbReference>
<organism evidence="6 7">
    <name type="scientific">Bipolaris oryzae ATCC 44560</name>
    <dbReference type="NCBI Taxonomy" id="930090"/>
    <lineage>
        <taxon>Eukaryota</taxon>
        <taxon>Fungi</taxon>
        <taxon>Dikarya</taxon>
        <taxon>Ascomycota</taxon>
        <taxon>Pezizomycotina</taxon>
        <taxon>Dothideomycetes</taxon>
        <taxon>Pleosporomycetidae</taxon>
        <taxon>Pleosporales</taxon>
        <taxon>Pleosporineae</taxon>
        <taxon>Pleosporaceae</taxon>
        <taxon>Bipolaris</taxon>
    </lineage>
</organism>
<feature type="active site" description="Proton donor" evidence="4">
    <location>
        <position position="152"/>
    </location>
</feature>
<dbReference type="EMBL" id="KI964042">
    <property type="protein sequence ID" value="EUC43009.1"/>
    <property type="molecule type" value="Genomic_DNA"/>
</dbReference>
<evidence type="ECO:0000256" key="3">
    <source>
        <dbReference type="ARBA" id="ARBA00022912"/>
    </source>
</evidence>
<dbReference type="GO" id="GO:0004725">
    <property type="term" value="F:protein tyrosine phosphatase activity"/>
    <property type="evidence" value="ECO:0007669"/>
    <property type="project" value="InterPro"/>
</dbReference>
<dbReference type="PRINTS" id="PR00719">
    <property type="entry name" value="LMWPTPASE"/>
</dbReference>
<dbReference type="AlphaFoldDB" id="W6Z617"/>
<dbReference type="RefSeq" id="XP_007690457.1">
    <property type="nucleotide sequence ID" value="XM_007692267.1"/>
</dbReference>
<evidence type="ECO:0000313" key="6">
    <source>
        <dbReference type="EMBL" id="EUC43009.1"/>
    </source>
</evidence>
<evidence type="ECO:0000256" key="4">
    <source>
        <dbReference type="PIRSR" id="PIRSR617867-1"/>
    </source>
</evidence>
<evidence type="ECO:0000259" key="5">
    <source>
        <dbReference type="SMART" id="SM00226"/>
    </source>
</evidence>
<proteinExistence type="inferred from homology"/>
<name>W6Z617_COCMI</name>
<evidence type="ECO:0000256" key="2">
    <source>
        <dbReference type="ARBA" id="ARBA00022801"/>
    </source>
</evidence>